<dbReference type="EMBL" id="CP144057">
    <property type="protein sequence ID" value="WWD19951.1"/>
    <property type="molecule type" value="Genomic_DNA"/>
</dbReference>
<dbReference type="GeneID" id="43589476"/>
<dbReference type="KEGG" id="ksn:43589476"/>
<feature type="transmembrane region" description="Helical" evidence="3">
    <location>
        <begin position="88"/>
        <end position="106"/>
    </location>
</feature>
<reference evidence="4" key="1">
    <citation type="submission" date="2017-08" db="EMBL/GenBank/DDBJ databases">
        <authorList>
            <person name="Cuomo C."/>
            <person name="Billmyre B."/>
            <person name="Heitman J."/>
        </authorList>
    </citation>
    <scope>NUCLEOTIDE SEQUENCE</scope>
    <source>
        <strain evidence="4">CBS 12478</strain>
    </source>
</reference>
<dbReference type="GO" id="GO:0022857">
    <property type="term" value="F:transmembrane transporter activity"/>
    <property type="evidence" value="ECO:0007669"/>
    <property type="project" value="InterPro"/>
</dbReference>
<feature type="transmembrane region" description="Helical" evidence="3">
    <location>
        <begin position="192"/>
        <end position="212"/>
    </location>
</feature>
<keyword evidence="3" id="KW-0472">Membrane</keyword>
<feature type="compositionally biased region" description="Acidic residues" evidence="2">
    <location>
        <begin position="226"/>
        <end position="239"/>
    </location>
</feature>
<sequence length="442" mass="47810">MPSKLQWAYREFGLSSVRDTGSDAFLVILARSSRMFAYGANSIFIPLFFSSLHFSDFRIGLFMSLTLAGDVLLTLALTLVADRVGRRRSLLFGSFLMVCSGITFMISEHYWVLLLAAIVGVISSSGGDFGPFRAIEESILSQITTLESRSNVLSWYVTTASFGSAIGTEIAGRTIHALKGSAGWTEVDAYHAIFGLYVVFGIVNMGCALFLSERTELEDPTKEGEDGILLESVEEEETDQKDTPKPSRLAQLSPKTRSVMFKLWPLLAVDSMADGMVNYSLTAYYMTEKFAMTAATLGDITSISYFLAAISTIFAGPLANRIGLINTMVFTHVPSSSAVLLFPASSSLVLTITLFFIRTGLNNMDQAPRAAFIAAVVPASERTAVNGITSMLRTLASTLGPTLTGGLAEHKHFGVAFVAAGTLRLAYDFGLWALLGSVKIEE</sequence>
<feature type="transmembrane region" description="Helical" evidence="3">
    <location>
        <begin position="60"/>
        <end position="81"/>
    </location>
</feature>
<evidence type="ECO:0000256" key="2">
    <source>
        <dbReference type="SAM" id="MobiDB-lite"/>
    </source>
</evidence>
<keyword evidence="3" id="KW-1133">Transmembrane helix</keyword>
<comment type="subcellular location">
    <subcellularLocation>
        <location evidence="1">Membrane</location>
        <topology evidence="1">Multi-pass membrane protein</topology>
    </subcellularLocation>
</comment>
<name>A0A5M6BWV2_9TREE</name>
<dbReference type="Pfam" id="PF07690">
    <property type="entry name" value="MFS_1"/>
    <property type="match status" value="2"/>
</dbReference>
<feature type="transmembrane region" description="Helical" evidence="3">
    <location>
        <begin position="153"/>
        <end position="172"/>
    </location>
</feature>
<feature type="transmembrane region" description="Helical" evidence="3">
    <location>
        <begin position="294"/>
        <end position="318"/>
    </location>
</feature>
<keyword evidence="5" id="KW-1185">Reference proteome</keyword>
<feature type="transmembrane region" description="Helical" evidence="3">
    <location>
        <begin position="112"/>
        <end position="132"/>
    </location>
</feature>
<accession>A0A5M6BWV2</accession>
<evidence type="ECO:0000256" key="3">
    <source>
        <dbReference type="SAM" id="Phobius"/>
    </source>
</evidence>
<dbReference type="InterPro" id="IPR036259">
    <property type="entry name" value="MFS_trans_sf"/>
</dbReference>
<dbReference type="InterPro" id="IPR020846">
    <property type="entry name" value="MFS_dom"/>
</dbReference>
<reference evidence="4" key="2">
    <citation type="submission" date="2024-01" db="EMBL/GenBank/DDBJ databases">
        <title>Comparative genomics of Cryptococcus and Kwoniella reveals pathogenesis evolution and contrasting modes of karyotype evolution via chromosome fusion or intercentromeric recombination.</title>
        <authorList>
            <person name="Coelho M.A."/>
            <person name="David-Palma M."/>
            <person name="Shea T."/>
            <person name="Bowers K."/>
            <person name="McGinley-Smith S."/>
            <person name="Mohammad A.W."/>
            <person name="Gnirke A."/>
            <person name="Yurkov A.M."/>
            <person name="Nowrousian M."/>
            <person name="Sun S."/>
            <person name="Cuomo C.A."/>
            <person name="Heitman J."/>
        </authorList>
    </citation>
    <scope>NUCLEOTIDE SEQUENCE</scope>
    <source>
        <strain evidence="4">CBS 12478</strain>
    </source>
</reference>
<proteinExistence type="predicted"/>
<protein>
    <submittedName>
        <fullName evidence="4">Uncharacterized protein</fullName>
    </submittedName>
</protein>
<dbReference type="InterPro" id="IPR011701">
    <property type="entry name" value="MFS"/>
</dbReference>
<dbReference type="RefSeq" id="XP_031860294.1">
    <property type="nucleotide sequence ID" value="XM_032005333.1"/>
</dbReference>
<dbReference type="Gene3D" id="1.20.1250.20">
    <property type="entry name" value="MFS general substrate transporter like domains"/>
    <property type="match status" value="2"/>
</dbReference>
<dbReference type="PANTHER" id="PTHR23520">
    <property type="entry name" value="TRANSPORTER, PUTATIVE (AFU_ORTHOLOGUE AFUA_3G04000)-RELATED"/>
    <property type="match status" value="1"/>
</dbReference>
<dbReference type="GO" id="GO:0000329">
    <property type="term" value="C:fungal-type vacuole membrane"/>
    <property type="evidence" value="ECO:0007669"/>
    <property type="project" value="TreeGrafter"/>
</dbReference>
<gene>
    <name evidence="4" type="ORF">CI109_104424</name>
</gene>
<evidence type="ECO:0000256" key="1">
    <source>
        <dbReference type="ARBA" id="ARBA00004141"/>
    </source>
</evidence>
<dbReference type="OrthoDB" id="10027823at2759"/>
<evidence type="ECO:0000313" key="5">
    <source>
        <dbReference type="Proteomes" id="UP000322225"/>
    </source>
</evidence>
<dbReference type="PANTHER" id="PTHR23520:SF5">
    <property type="entry name" value="TRANSPORTER, PUTATIVE (AFU_ORTHOLOGUE AFUA_3G04000)-RELATED"/>
    <property type="match status" value="1"/>
</dbReference>
<feature type="transmembrane region" description="Helical" evidence="3">
    <location>
        <begin position="35"/>
        <end position="54"/>
    </location>
</feature>
<dbReference type="AlphaFoldDB" id="A0A5M6BWV2"/>
<dbReference type="Proteomes" id="UP000322225">
    <property type="component" value="Chromosome 7"/>
</dbReference>
<feature type="transmembrane region" description="Helical" evidence="3">
    <location>
        <begin position="338"/>
        <end position="357"/>
    </location>
</feature>
<keyword evidence="3" id="KW-0812">Transmembrane</keyword>
<dbReference type="PROSITE" id="PS50850">
    <property type="entry name" value="MFS"/>
    <property type="match status" value="1"/>
</dbReference>
<evidence type="ECO:0000313" key="4">
    <source>
        <dbReference type="EMBL" id="WWD19951.1"/>
    </source>
</evidence>
<dbReference type="SUPFAM" id="SSF103473">
    <property type="entry name" value="MFS general substrate transporter"/>
    <property type="match status" value="1"/>
</dbReference>
<organism evidence="4 5">
    <name type="scientific">Kwoniella shandongensis</name>
    <dbReference type="NCBI Taxonomy" id="1734106"/>
    <lineage>
        <taxon>Eukaryota</taxon>
        <taxon>Fungi</taxon>
        <taxon>Dikarya</taxon>
        <taxon>Basidiomycota</taxon>
        <taxon>Agaricomycotina</taxon>
        <taxon>Tremellomycetes</taxon>
        <taxon>Tremellales</taxon>
        <taxon>Cryptococcaceae</taxon>
        <taxon>Kwoniella</taxon>
    </lineage>
</organism>
<feature type="region of interest" description="Disordered" evidence="2">
    <location>
        <begin position="221"/>
        <end position="249"/>
    </location>
</feature>